<dbReference type="Proteomes" id="UP001345219">
    <property type="component" value="Chromosome 18"/>
</dbReference>
<evidence type="ECO:0000256" key="2">
    <source>
        <dbReference type="ARBA" id="ARBA00023284"/>
    </source>
</evidence>
<dbReference type="PANTHER" id="PTHR43601">
    <property type="entry name" value="THIOREDOXIN, MITOCHONDRIAL"/>
    <property type="match status" value="1"/>
</dbReference>
<evidence type="ECO:0000259" key="3">
    <source>
        <dbReference type="PROSITE" id="PS51352"/>
    </source>
</evidence>
<comment type="caution">
    <text evidence="4">The sequence shown here is derived from an EMBL/GenBank/DDBJ whole genome shotgun (WGS) entry which is preliminary data.</text>
</comment>
<dbReference type="Gene3D" id="3.40.30.10">
    <property type="entry name" value="Glutaredoxin"/>
    <property type="match status" value="1"/>
</dbReference>
<keyword evidence="2" id="KW-0676">Redox-active center</keyword>
<sequence>MAFSLKSRFCVSGLNEAAFSSKEKGIPGFCSSIGYSSFNGPNQKESPSLTADFMGKQVISSDQKDIFGDRSASSPASFSLPATCHVNQAMRWWENDLGPNMVGINSAQELISSLLLANDRLVVIYFHSPGCGGCRALNPKIFQLAELYPDAIFLKVNYEELGRMCRCLNISVLPFFQFYRGTKGRVCSFSCTNATIKKFKDALGKHVSERCIGPAKGLNYSELLKLASCGEIQVELTFANMSNISGTISPHNV</sequence>
<dbReference type="CDD" id="cd02947">
    <property type="entry name" value="TRX_family"/>
    <property type="match status" value="1"/>
</dbReference>
<comment type="similarity">
    <text evidence="1">Belongs to the thioredoxin family.</text>
</comment>
<feature type="domain" description="Thioredoxin" evidence="3">
    <location>
        <begin position="69"/>
        <end position="208"/>
    </location>
</feature>
<evidence type="ECO:0000313" key="5">
    <source>
        <dbReference type="Proteomes" id="UP001345219"/>
    </source>
</evidence>
<dbReference type="SUPFAM" id="SSF52833">
    <property type="entry name" value="Thioredoxin-like"/>
    <property type="match status" value="1"/>
</dbReference>
<keyword evidence="5" id="KW-1185">Reference proteome</keyword>
<accession>A0AAN7QSD8</accession>
<organism evidence="4 5">
    <name type="scientific">Trapa incisa</name>
    <dbReference type="NCBI Taxonomy" id="236973"/>
    <lineage>
        <taxon>Eukaryota</taxon>
        <taxon>Viridiplantae</taxon>
        <taxon>Streptophyta</taxon>
        <taxon>Embryophyta</taxon>
        <taxon>Tracheophyta</taxon>
        <taxon>Spermatophyta</taxon>
        <taxon>Magnoliopsida</taxon>
        <taxon>eudicotyledons</taxon>
        <taxon>Gunneridae</taxon>
        <taxon>Pentapetalae</taxon>
        <taxon>rosids</taxon>
        <taxon>malvids</taxon>
        <taxon>Myrtales</taxon>
        <taxon>Lythraceae</taxon>
        <taxon>Trapa</taxon>
    </lineage>
</organism>
<reference evidence="4 5" key="1">
    <citation type="journal article" date="2023" name="Hortic Res">
        <title>Pangenome of water caltrop reveals structural variations and asymmetric subgenome divergence after allopolyploidization.</title>
        <authorList>
            <person name="Zhang X."/>
            <person name="Chen Y."/>
            <person name="Wang L."/>
            <person name="Yuan Y."/>
            <person name="Fang M."/>
            <person name="Shi L."/>
            <person name="Lu R."/>
            <person name="Comes H.P."/>
            <person name="Ma Y."/>
            <person name="Chen Y."/>
            <person name="Huang G."/>
            <person name="Zhou Y."/>
            <person name="Zheng Z."/>
            <person name="Qiu Y."/>
        </authorList>
    </citation>
    <scope>NUCLEOTIDE SEQUENCE [LARGE SCALE GENOMIC DNA]</scope>
    <source>
        <tissue evidence="4">Roots</tissue>
    </source>
</reference>
<dbReference type="PANTHER" id="PTHR43601:SF17">
    <property type="entry name" value="THIOREDOXIN-LIKE 1-2, CHLOROPLASTIC"/>
    <property type="match status" value="1"/>
</dbReference>
<evidence type="ECO:0000256" key="1">
    <source>
        <dbReference type="ARBA" id="ARBA00008987"/>
    </source>
</evidence>
<evidence type="ECO:0000313" key="4">
    <source>
        <dbReference type="EMBL" id="KAK4775741.1"/>
    </source>
</evidence>
<dbReference type="InterPro" id="IPR036249">
    <property type="entry name" value="Thioredoxin-like_sf"/>
</dbReference>
<protein>
    <recommendedName>
        <fullName evidence="3">Thioredoxin domain-containing protein</fullName>
    </recommendedName>
</protein>
<dbReference type="GO" id="GO:0009507">
    <property type="term" value="C:chloroplast"/>
    <property type="evidence" value="ECO:0007669"/>
    <property type="project" value="TreeGrafter"/>
</dbReference>
<dbReference type="AlphaFoldDB" id="A0AAN7QSD8"/>
<dbReference type="InterPro" id="IPR013766">
    <property type="entry name" value="Thioredoxin_domain"/>
</dbReference>
<dbReference type="PROSITE" id="PS51352">
    <property type="entry name" value="THIOREDOXIN_2"/>
    <property type="match status" value="1"/>
</dbReference>
<name>A0AAN7QSD8_9MYRT</name>
<dbReference type="GO" id="GO:0045454">
    <property type="term" value="P:cell redox homeostasis"/>
    <property type="evidence" value="ECO:0007669"/>
    <property type="project" value="TreeGrafter"/>
</dbReference>
<dbReference type="EMBL" id="JAXIOK010000003">
    <property type="protein sequence ID" value="KAK4775741.1"/>
    <property type="molecule type" value="Genomic_DNA"/>
</dbReference>
<dbReference type="Pfam" id="PF00085">
    <property type="entry name" value="Thioredoxin"/>
    <property type="match status" value="1"/>
</dbReference>
<proteinExistence type="inferred from homology"/>
<gene>
    <name evidence="4" type="ORF">SAY87_023702</name>
</gene>